<keyword evidence="4" id="KW-0862">Zinc</keyword>
<feature type="repeat" description="PPR" evidence="7">
    <location>
        <begin position="731"/>
        <end position="765"/>
    </location>
</feature>
<feature type="compositionally biased region" description="Polar residues" evidence="8">
    <location>
        <begin position="1553"/>
        <end position="1566"/>
    </location>
</feature>
<evidence type="ECO:0000313" key="11">
    <source>
        <dbReference type="EMBL" id="CAE8620534.1"/>
    </source>
</evidence>
<evidence type="ECO:0000256" key="6">
    <source>
        <dbReference type="PROSITE-ProRule" id="PRU00322"/>
    </source>
</evidence>
<evidence type="ECO:0000256" key="8">
    <source>
        <dbReference type="SAM" id="MobiDB-lite"/>
    </source>
</evidence>
<evidence type="ECO:0000256" key="2">
    <source>
        <dbReference type="ARBA" id="ARBA00022737"/>
    </source>
</evidence>
<dbReference type="Pfam" id="PF00166">
    <property type="entry name" value="Cpn10"/>
    <property type="match status" value="1"/>
</dbReference>
<dbReference type="PROSITE" id="PS50199">
    <property type="entry name" value="ZF_RANBP2_2"/>
    <property type="match status" value="1"/>
</dbReference>
<gene>
    <name evidence="11" type="ORF">PGLA1383_LOCUS38090</name>
</gene>
<dbReference type="Proteomes" id="UP000654075">
    <property type="component" value="Unassembled WGS sequence"/>
</dbReference>
<name>A0A813G6L6_POLGL</name>
<keyword evidence="3 6" id="KW-0863">Zinc-finger</keyword>
<dbReference type="Pfam" id="PF13041">
    <property type="entry name" value="PPR_2"/>
    <property type="match status" value="2"/>
</dbReference>
<dbReference type="SUPFAM" id="SSF53784">
    <property type="entry name" value="Phosphofructokinase"/>
    <property type="match status" value="1"/>
</dbReference>
<dbReference type="PROSITE" id="PS01358">
    <property type="entry name" value="ZF_RANBP2_1"/>
    <property type="match status" value="1"/>
</dbReference>
<dbReference type="GO" id="GO:0005524">
    <property type="term" value="F:ATP binding"/>
    <property type="evidence" value="ECO:0007669"/>
    <property type="project" value="InterPro"/>
</dbReference>
<dbReference type="InterPro" id="IPR035966">
    <property type="entry name" value="PKF_sf"/>
</dbReference>
<feature type="repeat" description="PPR" evidence="7">
    <location>
        <begin position="836"/>
        <end position="870"/>
    </location>
</feature>
<dbReference type="SUPFAM" id="SSF90209">
    <property type="entry name" value="Ran binding protein zinc finger-like"/>
    <property type="match status" value="1"/>
</dbReference>
<dbReference type="PANTHER" id="PTHR47942:SF63">
    <property type="entry name" value="PENTATRICOPEPTIDE REPEAT-CONTAINING PROTEIN"/>
    <property type="match status" value="1"/>
</dbReference>
<evidence type="ECO:0000313" key="12">
    <source>
        <dbReference type="Proteomes" id="UP000654075"/>
    </source>
</evidence>
<dbReference type="SUPFAM" id="SSF50129">
    <property type="entry name" value="GroES-like"/>
    <property type="match status" value="1"/>
</dbReference>
<dbReference type="EMBL" id="CAJNNV010027506">
    <property type="protein sequence ID" value="CAE8620534.1"/>
    <property type="molecule type" value="Genomic_DNA"/>
</dbReference>
<dbReference type="InterPro" id="IPR051222">
    <property type="entry name" value="PPR/CCM1_RNA-binding"/>
</dbReference>
<dbReference type="OrthoDB" id="185373at2759"/>
<keyword evidence="12" id="KW-1185">Reference proteome</keyword>
<feature type="transmembrane region" description="Helical" evidence="9">
    <location>
        <begin position="20"/>
        <end position="41"/>
    </location>
</feature>
<accession>A0A813G6L6</accession>
<keyword evidence="9" id="KW-0472">Membrane</keyword>
<reference evidence="11" key="1">
    <citation type="submission" date="2021-02" db="EMBL/GenBank/DDBJ databases">
        <authorList>
            <person name="Dougan E. K."/>
            <person name="Rhodes N."/>
            <person name="Thang M."/>
            <person name="Chan C."/>
        </authorList>
    </citation>
    <scope>NUCLEOTIDE SEQUENCE</scope>
</reference>
<dbReference type="GO" id="GO:0008270">
    <property type="term" value="F:zinc ion binding"/>
    <property type="evidence" value="ECO:0007669"/>
    <property type="project" value="UniProtKB-KW"/>
</dbReference>
<dbReference type="GO" id="GO:0003872">
    <property type="term" value="F:6-phosphofructokinase activity"/>
    <property type="evidence" value="ECO:0007669"/>
    <property type="project" value="InterPro"/>
</dbReference>
<dbReference type="Pfam" id="PF01535">
    <property type="entry name" value="PPR"/>
    <property type="match status" value="4"/>
</dbReference>
<dbReference type="SMART" id="SM00883">
    <property type="entry name" value="Cpn10"/>
    <property type="match status" value="1"/>
</dbReference>
<evidence type="ECO:0000256" key="4">
    <source>
        <dbReference type="ARBA" id="ARBA00022833"/>
    </source>
</evidence>
<keyword evidence="9" id="KW-0812">Transmembrane</keyword>
<keyword evidence="5" id="KW-0143">Chaperone</keyword>
<dbReference type="InterPro" id="IPR037124">
    <property type="entry name" value="Chaperonin_GroES_sf"/>
</dbReference>
<dbReference type="NCBIfam" id="TIGR00756">
    <property type="entry name" value="PPR"/>
    <property type="match status" value="5"/>
</dbReference>
<feature type="repeat" description="PPR" evidence="7">
    <location>
        <begin position="175"/>
        <end position="209"/>
    </location>
</feature>
<protein>
    <recommendedName>
        <fullName evidence="10">RanBP2-type domain-containing protein</fullName>
    </recommendedName>
</protein>
<dbReference type="PROSITE" id="PS51375">
    <property type="entry name" value="PPR"/>
    <property type="match status" value="7"/>
</dbReference>
<proteinExistence type="predicted"/>
<evidence type="ECO:0000256" key="7">
    <source>
        <dbReference type="PROSITE-ProRule" id="PRU00708"/>
    </source>
</evidence>
<feature type="repeat" description="PPR" evidence="7">
    <location>
        <begin position="516"/>
        <end position="550"/>
    </location>
</feature>
<feature type="repeat" description="PPR" evidence="7">
    <location>
        <begin position="551"/>
        <end position="585"/>
    </location>
</feature>
<keyword evidence="1" id="KW-0479">Metal-binding</keyword>
<dbReference type="InterPro" id="IPR011032">
    <property type="entry name" value="GroES-like_sf"/>
</dbReference>
<dbReference type="InterPro" id="IPR002885">
    <property type="entry name" value="PPR_rpt"/>
</dbReference>
<dbReference type="Gene3D" id="2.30.33.40">
    <property type="entry name" value="GroES chaperonin"/>
    <property type="match status" value="2"/>
</dbReference>
<evidence type="ECO:0000259" key="10">
    <source>
        <dbReference type="PROSITE" id="PS50199"/>
    </source>
</evidence>
<dbReference type="Gene3D" id="3.40.50.450">
    <property type="match status" value="1"/>
</dbReference>
<feature type="region of interest" description="Disordered" evidence="8">
    <location>
        <begin position="1550"/>
        <end position="1622"/>
    </location>
</feature>
<dbReference type="SUPFAM" id="SSF50249">
    <property type="entry name" value="Nucleic acid-binding proteins"/>
    <property type="match status" value="1"/>
</dbReference>
<dbReference type="InterPro" id="IPR020818">
    <property type="entry name" value="Chaperonin_GroES"/>
</dbReference>
<organism evidence="11 12">
    <name type="scientific">Polarella glacialis</name>
    <name type="common">Dinoflagellate</name>
    <dbReference type="NCBI Taxonomy" id="89957"/>
    <lineage>
        <taxon>Eukaryota</taxon>
        <taxon>Sar</taxon>
        <taxon>Alveolata</taxon>
        <taxon>Dinophyceae</taxon>
        <taxon>Suessiales</taxon>
        <taxon>Suessiaceae</taxon>
        <taxon>Polarella</taxon>
    </lineage>
</organism>
<feature type="repeat" description="PPR" evidence="7">
    <location>
        <begin position="766"/>
        <end position="800"/>
    </location>
</feature>
<dbReference type="GO" id="GO:0044183">
    <property type="term" value="F:protein folding chaperone"/>
    <property type="evidence" value="ECO:0007669"/>
    <property type="project" value="InterPro"/>
</dbReference>
<dbReference type="InterPro" id="IPR001876">
    <property type="entry name" value="Znf_RanBP2"/>
</dbReference>
<dbReference type="InterPro" id="IPR011990">
    <property type="entry name" value="TPR-like_helical_dom_sf"/>
</dbReference>
<evidence type="ECO:0000256" key="5">
    <source>
        <dbReference type="ARBA" id="ARBA00023186"/>
    </source>
</evidence>
<evidence type="ECO:0000256" key="9">
    <source>
        <dbReference type="SAM" id="Phobius"/>
    </source>
</evidence>
<dbReference type="InterPro" id="IPR012340">
    <property type="entry name" value="NA-bd_OB-fold"/>
</dbReference>
<evidence type="ECO:0000256" key="3">
    <source>
        <dbReference type="ARBA" id="ARBA00022771"/>
    </source>
</evidence>
<dbReference type="CDD" id="cd00320">
    <property type="entry name" value="cpn10"/>
    <property type="match status" value="2"/>
</dbReference>
<dbReference type="Gene3D" id="2.40.50.140">
    <property type="entry name" value="Nucleic acid-binding proteins"/>
    <property type="match status" value="1"/>
</dbReference>
<dbReference type="Gene3D" id="1.25.40.10">
    <property type="entry name" value="Tetratricopeptide repeat domain"/>
    <property type="match status" value="5"/>
</dbReference>
<sequence length="1842" mass="200529">MAITVVDQAITVLSAVSSELILFFAAITLQYFLFGNVFWLWRSTKASAGKRSKKAGELADVHSSATPSPAAAVEAASAAFRRGDHRGVLRHWQLARKDKEAGAAALLVQVVESMQRLSKDSSAILAEIESFLMKSQAAKDVGYMNQLIEPLSRSLDLELVRSLLELFPKLHIEADALTYEILVHMHFGTRSFGEVLKLQEQMRHQGIKPTTRTSLALLKVALQASKLDAAILSFQQVDPDMVPRHVGLQLVDLACRERRLTDFLPEIEAGRLPLSAEILNMVLGECLRSEDQQLGDRVLSLAVSPAVDKNARTYGLLVRAARGNHERISQLLDEFALSEAGHAGLNIQVATAVLAANNVELAEKLASLLKDDQPNQVPVVLALVRFFVDSGHPEKACGIYDSLLRPKADGNERRRAPLDARTQRSLLAACATCERQDIAAEVMQEDSSRQIAMIRECTAKSDINGAMGVLSTMDVSDPNKLSTSVWNSALDACIEQGDIVKAKDMMQKLCSAGIADTITYNTMLKAFVRQGQFDKALKAKDEMLRAGFLPNSSTFLEIIHGLLRSNMSSQAWEVIKEMKAAGLSPNRVLCAALAKSLKPTSSNEEINRVMQLTESMKEPMDEALLSCIVEACLRVQKPNMLANKLALLRGKDPVVVSAAHTFGSIIKAYGYIKDMAGVWDCWEDMMAKKVTPSSITIGCMVEAVASNGDVDGAYDLLRSLLSHRETKEQVNAVVYGSVIKGFGRLKKMDKVLAVFEDMKSNGIAPSLMTFNAIIDGCARSGQMDKVHHLILDMKSTGLQPNLITKSTMMKGFCAKGDMRTAFAILEEVRGGPEKPDEVVYNTMMDGCVQAGLVVEGEQLVAQMQAEGVAPSNYLLTGLVRLLKQAHQAERALELTQAAASKFRFKLNSHVYNELLQACLACRAYEQGAQAVARAIKDRCPVEGKFCQGIARGLLRGNVEMAVELLRSLLGLTSEGGHQRRQGVHAAALLDDAFIAEVLTALLHQASLERRGESAALLAELKTLKPTLWLEPALLRKAYRHFREAWVDVNVFVNCGPVQFGDGGDVGPTSERPLTLLAEYLSLEELKQVIQPAVKLPPPLQISSDPYVVRDCRVKENLGHLERRRLDYKPAVPSYLLGPVRVQEDFVAPQSCDAEELAKSFPLTFAQGCALRLVGVSEPKPTHHDEVMCVTQPDGSSVCEVSSPSSKGSQKKMKVGVVFCSNQVPGFHPIVAGLCDYLMGLTPKAEVIGFLGGYSGLVKDNYALITEDMVDQYRNSGGQAPVGRQGVARGRLPYCQWVNLQHLSAAGGPMAFGFKGGDKGFGKGFGGFGKGGFVDEDDLDRTRDWQCPQCRERNFVKRPTCYKCNCPQPPEGQRQTIKPPPPAGTTVHGMVKSYNKKGFGFIMCTDQSQCQDLYFTRENVSSRLLHPDMPGERVSFEIGSKLSLDTFQMREVADWQLNLHGPIDPQCMPIVGMDPSLSPLAMKLQCLLRFYLEFQQPRLLPNSAPPSLGARICCQPFEERIVAAQRPVMPGALGAVACMAQQAKADADFPALQGATSRNSKAATSSRKAGMQGAWRSDAVPSASKAPNATEVGWQPHLEPLGANSSMGSGWPHGPAAGSSDVPGRDAVAAVVELIERKVEALRPRRELLQRCIEEALASAQGPEGSRLAGCIVEVVGSTSWGGEVPQSDLDMVLVSPSKKVEGPQAGMTVLHTKYGAEEVEHNGEDYVLVRDEDVLLSYAGEEPTLENIRMPPGKVLLRLVEGESQSQGGILFSKGATKPDTTLGEVVAVSEGVYDRDGKLVPLELQAGDMVRFRYGSEVKLDVGKSEFRAVDASDCLAKWPR</sequence>
<feature type="repeat" description="PPR" evidence="7">
    <location>
        <begin position="801"/>
        <end position="835"/>
    </location>
</feature>
<evidence type="ECO:0000256" key="1">
    <source>
        <dbReference type="ARBA" id="ARBA00022723"/>
    </source>
</evidence>
<keyword evidence="2" id="KW-0677">Repeat</keyword>
<feature type="domain" description="RanBP2-type" evidence="10">
    <location>
        <begin position="1340"/>
        <end position="1369"/>
    </location>
</feature>
<comment type="caution">
    <text evidence="11">The sequence shown here is derived from an EMBL/GenBank/DDBJ whole genome shotgun (WGS) entry which is preliminary data.</text>
</comment>
<dbReference type="InterPro" id="IPR036443">
    <property type="entry name" value="Znf_RanBP2_sf"/>
</dbReference>
<keyword evidence="9" id="KW-1133">Transmembrane helix</keyword>
<dbReference type="PANTHER" id="PTHR47942">
    <property type="entry name" value="TETRATRICOPEPTIDE REPEAT (TPR)-LIKE SUPERFAMILY PROTEIN-RELATED"/>
    <property type="match status" value="1"/>
</dbReference>